<proteinExistence type="predicted"/>
<evidence type="ECO:0000313" key="2">
    <source>
        <dbReference type="Proteomes" id="UP000326777"/>
    </source>
</evidence>
<dbReference type="Proteomes" id="UP000326777">
    <property type="component" value="Genome"/>
</dbReference>
<protein>
    <submittedName>
        <fullName evidence="1">Uncharacterized protein</fullName>
    </submittedName>
</protein>
<gene>
    <name evidence="1" type="ORF">CPT_Muldoon_086</name>
</gene>
<organism evidence="1 2">
    <name type="scientific">Serratia phage Muldoon</name>
    <dbReference type="NCBI Taxonomy" id="2601678"/>
    <lineage>
        <taxon>Viruses</taxon>
        <taxon>Duplodnaviria</taxon>
        <taxon>Heunggongvirae</taxon>
        <taxon>Uroviricota</taxon>
        <taxon>Caudoviricetes</taxon>
        <taxon>Muldoonvirus</taxon>
        <taxon>Muldoonvirus muldoon</taxon>
    </lineage>
</organism>
<name>A0A5P8PH86_9CAUD</name>
<accession>A0A5P8PH86</accession>
<reference evidence="2" key="1">
    <citation type="submission" date="2019-06" db="EMBL/GenBank/DDBJ databases">
        <title>Complete genome sequence of Serratia marcescens phage Muldoon.</title>
        <authorList>
            <person name="Campbell S."/>
            <person name="Atkinson C."/>
            <person name="Moreland R."/>
            <person name="Liu M."/>
            <person name="Ramsey J."/>
            <person name="Leavitt J."/>
        </authorList>
    </citation>
    <scope>NUCLEOTIDE SEQUENCE [LARGE SCALE GENOMIC DNA]</scope>
</reference>
<dbReference type="EMBL" id="MN095771">
    <property type="protein sequence ID" value="QFR56041.1"/>
    <property type="molecule type" value="Genomic_DNA"/>
</dbReference>
<sequence length="132" mass="14997">MQIEILMSKTKLTKSIVKQMNAARPCDIEWAYENKGSALGYVTFYPGYAKMCIIKGISDYYLLPIVNTEVTGPHQGSQINSSGTYETEYRVTAERYRRPDAVYGFSTREAAEEFNSKLKTLMNLCKANHIYA</sequence>
<keyword evidence="2" id="KW-1185">Reference proteome</keyword>
<evidence type="ECO:0000313" key="1">
    <source>
        <dbReference type="EMBL" id="QFR56041.1"/>
    </source>
</evidence>